<evidence type="ECO:0000256" key="1">
    <source>
        <dbReference type="SAM" id="MobiDB-lite"/>
    </source>
</evidence>
<keyword evidence="5" id="KW-1185">Reference proteome</keyword>
<feature type="compositionally biased region" description="Basic and acidic residues" evidence="1">
    <location>
        <begin position="360"/>
        <end position="381"/>
    </location>
</feature>
<feature type="region of interest" description="Disordered" evidence="1">
    <location>
        <begin position="636"/>
        <end position="662"/>
    </location>
</feature>
<dbReference type="EMBL" id="JAUOOM010000001">
    <property type="protein sequence ID" value="MDO6405316.1"/>
    <property type="molecule type" value="Genomic_DNA"/>
</dbReference>
<dbReference type="Proteomes" id="UP000424872">
    <property type="component" value="Chromosome"/>
</dbReference>
<evidence type="ECO:0000313" key="2">
    <source>
        <dbReference type="EMBL" id="MDO6405316.1"/>
    </source>
</evidence>
<evidence type="ECO:0000313" key="4">
    <source>
        <dbReference type="Proteomes" id="UP000424872"/>
    </source>
</evidence>
<dbReference type="Proteomes" id="UP001171299">
    <property type="component" value="Unassembled WGS sequence"/>
</dbReference>
<reference evidence="4" key="1">
    <citation type="submission" date="2017-11" db="EMBL/GenBank/DDBJ databases">
        <title>Genome sequence of Pantoea sp. MSR2.</title>
        <authorList>
            <person name="Nascimento F.X."/>
        </authorList>
    </citation>
    <scope>NUCLEOTIDE SEQUENCE [LARGE SCALE GENOMIC DNA]</scope>
    <source>
        <strain evidence="4">MSR2</strain>
    </source>
</reference>
<dbReference type="RefSeq" id="WP_208724030.1">
    <property type="nucleotide sequence ID" value="NZ_CP024636.1"/>
</dbReference>
<reference evidence="3" key="2">
    <citation type="journal article" date="2020" name="Environ. Microbiol.">
        <title>The extreme plant-growth-promoting properties of Pantoea phytobeneficialis MSR2 revealed by functional and genomic analysis.</title>
        <authorList>
            <person name="Nascimento F.X."/>
            <person name="Hernandez A.G."/>
            <person name="Glick B.R."/>
            <person name="Rossi M.J."/>
        </authorList>
    </citation>
    <scope>NUCLEOTIDE SEQUENCE</scope>
    <source>
        <strain evidence="3">MSR2</strain>
    </source>
</reference>
<protein>
    <submittedName>
        <fullName evidence="3">Uncharacterized protein</fullName>
    </submittedName>
</protein>
<organism evidence="3 4">
    <name type="scientific">Pantoea phytobeneficialis</name>
    <dbReference type="NCBI Taxonomy" id="2052056"/>
    <lineage>
        <taxon>Bacteria</taxon>
        <taxon>Pseudomonadati</taxon>
        <taxon>Pseudomonadota</taxon>
        <taxon>Gammaproteobacteria</taxon>
        <taxon>Enterobacterales</taxon>
        <taxon>Erwiniaceae</taxon>
        <taxon>Pantoea</taxon>
    </lineage>
</organism>
<name>A0AAP9H6U6_9GAMM</name>
<sequence>MIDTQSATQKPINRPSGADLDNGRINYSWGNCLSDLATSLVRPVSDACSLISLPRSACDLGLGMLNNITYFLAHPAFLSGSTTAPVPGAIIGVGANVLASGLHRTKIRDVQSFIDRLPALYRYCLKDRKKLIGTLERIMDGLQPPEERVANSGGKPCGEDGRNDSQQFERHKNNIKSLIRFLLYPEFELLELVDRVFSLSDTPQKTVSVDEVAFRARNALDVLKERKEWVEKFLSYVTALNKLPLRSELIQSQRQMKNERELAASKEAWNTFTTEWFRLAEVLRNILLGLTDLRTHSNPLLPLLEDALPLTSHATGNVWEQLLQDNCGKPALHTSQYLFASDKNHKPVKDDIFPEFDPTPEPKRAAIQRKPEQDAPTRRDGVSLSPLIQSLTDSISTTFRGIENISLFPLFLPLVEGAGKESDLITTQIPDDIWLQHPELLPDRSNTTTTGETTPLLRRLNNQLSISVNGSLTETSTEEKIKSIIWQDFLAAPPVTKMYEYNLLYKHSENMRMLSLQDNIINGEDVTVENLLNAYAGVCNNALSQGLTDVNQYEFSLFVRTLVRGGDFAVSPEQLMTKILSLPDKKEWLASLFFSSLIKVDKDIITYAMDSFYQRIKGDVKISDLHSIKEAVLSSLPASKSSPSPGDTNAIKHSRHQNEQAEKFRRLSRTQLAAIRQIIDHKLADLFPLANVNLTHGGQTENHPYLNYRVLSLEGIMLNFGAACAKTYDLSLSVNENPVQLQFIALLTLLHADPEFMPPDSKDYFKLYDEDQITTSAVTENNIKINEVASSFRGLGKLLKDLKQVYHLSNKLFSAHLDFAVAMNASDESNDDAKKLTLIKEKFSREFVETCEHILSSLPMEAKNYIEKAVSAGTLRVKVNRLIISVNGNKNNVPLNAGTIITVQNLEGIITRAYLLSPSMMITDMVNSGICEIPVSSLEIKDISKYVEQHSLFFINKFIPHMMHKNKAEDYKFAIPQVKLIKPLSIAGSNWTSQVSNFTAENIHVVYQAVQEELPEILPQAEAFKWFNIQPEVAPLFPLLPQDGKYEENNDEALNKLDNLLNQLLGFIPFGSCVNSVADLIKITEIAKEESQKKIIFINKAEKFKVLKNDTGKAPIEIISKPDAGPLRIQEITSSTNEGLDEAKVALANDGIGCIADFMSLGTEKAVQDLQQIAEKALKRIVLKHDLHQENGPRKVNEFTPFKNHKENTWGNKLKQHEALAPFVKEVSPDKKPQTDTFNLDNIPQDHIYSGIIYNAPDESLTIVFKVGNDERMYSVEGAGNLLARKSDGYQLRYWREKISGKQLDNIAGKFLGGHAKKEDLKQAVKEEIQWNHLDSYAVPEGAFGTAFSQVEKLDNSPDIYFDKKSKDYFLNRNDGYIRLEKNSPENIFNAVGENAPPDFNVQIKVEQDGSYRVIDDSRIKVRTIDAALHALKKTHQDKPIFNNDIFLSMIGPDETLTMTQTHVLLSPYQYGDLSENAVRFIQVLEDKNGGLHYRIGPNEEGRFVPLDAEQSASVGKFCRVKKRAGTRKEGCVQTQIGQKTLSSDTAQRVKELDDLYQARDEYRNSESETFKILQSYQRIDELKSEINIDDDIKSLIDKHRDLEGAGVVENWSDNDFFSSIVDAGEYFLIIGNNFWKKVVKKSHANEKELAEKISDITQTLVDAKANNKEHDFVSRRKEYKDKYLKTENEIWDKALSEVNTRGADYKIDGKQIVHNENTNSLYKKLGRASDETFSSEYPEIKTIIDDGVKKTREIAKDALANGKSEQDFWRYFTELTGIDPRDLSQEMRIDIEDKFYGITQLSSELTLENIEVLEEFSVLTSHHLHEKSTNPLRKEMEIFGSHIHGFVEGGDYPIHIAVNSIKLKELPETIIHETGHLQGDEFFDKEIYTDLETNIASDRKQNLPALVKILCHSPLALAKYLKSIGESVGIVFQKVGRSVLEELNYRNSELADLVGYGANENLAQINEHASRITELEKALNDLAKVVRSHDFNHESIDNLVRFMSEAGNAQHRAAGLIMHPDIFAAMVQYIAAPARVKRSVETDSSQDNDATLFSKMVTVGLAKRVFTTQLQPRNLTHGEALLSVNFFNSPSLETSTVTAQA</sequence>
<dbReference type="EMBL" id="CP024636">
    <property type="protein sequence ID" value="QGR07835.1"/>
    <property type="molecule type" value="Genomic_DNA"/>
</dbReference>
<feature type="region of interest" description="Disordered" evidence="1">
    <location>
        <begin position="145"/>
        <end position="166"/>
    </location>
</feature>
<evidence type="ECO:0000313" key="3">
    <source>
        <dbReference type="EMBL" id="QGR07835.1"/>
    </source>
</evidence>
<evidence type="ECO:0000313" key="5">
    <source>
        <dbReference type="Proteomes" id="UP001171299"/>
    </source>
</evidence>
<feature type="region of interest" description="Disordered" evidence="1">
    <location>
        <begin position="349"/>
        <end position="382"/>
    </location>
</feature>
<proteinExistence type="predicted"/>
<feature type="compositionally biased region" description="Basic and acidic residues" evidence="1">
    <location>
        <begin position="157"/>
        <end position="166"/>
    </location>
</feature>
<gene>
    <name evidence="3" type="ORF">CTZ24_15955</name>
    <name evidence="2" type="ORF">Q3404_01890</name>
</gene>
<dbReference type="KEGG" id="ppho:CTZ24_15955"/>
<reference evidence="2" key="3">
    <citation type="submission" date="2023-07" db="EMBL/GenBank/DDBJ databases">
        <title>The extreme plant-growth-promoting properties of Pantoea phytobeneficialis PF55 revealed by functional and genomic analysis.</title>
        <authorList>
            <person name="Nascimento F.X."/>
            <person name="Marcio R.J."/>
        </authorList>
    </citation>
    <scope>NUCLEOTIDE SEQUENCE</scope>
    <source>
        <strain evidence="2">PF55</strain>
    </source>
</reference>
<feature type="compositionally biased region" description="Low complexity" evidence="1">
    <location>
        <begin position="636"/>
        <end position="645"/>
    </location>
</feature>
<accession>A0AAP9H6U6</accession>